<dbReference type="SUPFAM" id="SSF51045">
    <property type="entry name" value="WW domain"/>
    <property type="match status" value="2"/>
</dbReference>
<dbReference type="PROSITE" id="PS51676">
    <property type="entry name" value="FF"/>
    <property type="match status" value="2"/>
</dbReference>
<name>A0A507C4H8_9FUNG</name>
<evidence type="ECO:0000256" key="1">
    <source>
        <dbReference type="SAM" id="MobiDB-lite"/>
    </source>
</evidence>
<feature type="domain" description="FF" evidence="3">
    <location>
        <begin position="520"/>
        <end position="575"/>
    </location>
</feature>
<dbReference type="RefSeq" id="XP_031025062.1">
    <property type="nucleotide sequence ID" value="XM_031168965.1"/>
</dbReference>
<dbReference type="AlphaFoldDB" id="A0A507C4H8"/>
<dbReference type="InterPro" id="IPR036517">
    <property type="entry name" value="FF_domain_sf"/>
</dbReference>
<feature type="compositionally biased region" description="Acidic residues" evidence="1">
    <location>
        <begin position="705"/>
        <end position="717"/>
    </location>
</feature>
<evidence type="ECO:0000259" key="3">
    <source>
        <dbReference type="PROSITE" id="PS51676"/>
    </source>
</evidence>
<feature type="region of interest" description="Disordered" evidence="1">
    <location>
        <begin position="493"/>
        <end position="523"/>
    </location>
</feature>
<feature type="compositionally biased region" description="Basic and acidic residues" evidence="1">
    <location>
        <begin position="580"/>
        <end position="595"/>
    </location>
</feature>
<dbReference type="GO" id="GO:0045292">
    <property type="term" value="P:mRNA cis splicing, via spliceosome"/>
    <property type="evidence" value="ECO:0007669"/>
    <property type="project" value="InterPro"/>
</dbReference>
<feature type="region of interest" description="Disordered" evidence="1">
    <location>
        <begin position="580"/>
        <end position="717"/>
    </location>
</feature>
<organism evidence="4 5">
    <name type="scientific">Synchytrium microbalum</name>
    <dbReference type="NCBI Taxonomy" id="1806994"/>
    <lineage>
        <taxon>Eukaryota</taxon>
        <taxon>Fungi</taxon>
        <taxon>Fungi incertae sedis</taxon>
        <taxon>Chytridiomycota</taxon>
        <taxon>Chytridiomycota incertae sedis</taxon>
        <taxon>Chytridiomycetes</taxon>
        <taxon>Synchytriales</taxon>
        <taxon>Synchytriaceae</taxon>
        <taxon>Synchytrium</taxon>
    </lineage>
</organism>
<dbReference type="Pfam" id="PF25432">
    <property type="entry name" value="FF_PRPF40A"/>
    <property type="match status" value="1"/>
</dbReference>
<proteinExistence type="predicted"/>
<accession>A0A507C4H8</accession>
<comment type="caution">
    <text evidence="4">The sequence shown here is derived from an EMBL/GenBank/DDBJ whole genome shotgun (WGS) entry which is preliminary data.</text>
</comment>
<dbReference type="Proteomes" id="UP000319731">
    <property type="component" value="Unassembled WGS sequence"/>
</dbReference>
<gene>
    <name evidence="4" type="ORF">SmJEL517_g03037</name>
</gene>
<feature type="region of interest" description="Disordered" evidence="1">
    <location>
        <begin position="115"/>
        <end position="149"/>
    </location>
</feature>
<protein>
    <recommendedName>
        <fullName evidence="6">Pre-mRNA-processing factor 40</fullName>
    </recommendedName>
</protein>
<dbReference type="Pfam" id="PF01846">
    <property type="entry name" value="FF"/>
    <property type="match status" value="2"/>
</dbReference>
<dbReference type="SMART" id="SM00456">
    <property type="entry name" value="WW"/>
    <property type="match status" value="2"/>
</dbReference>
<evidence type="ECO:0008006" key="6">
    <source>
        <dbReference type="Google" id="ProtNLM"/>
    </source>
</evidence>
<dbReference type="Pfam" id="PF00397">
    <property type="entry name" value="WW"/>
    <property type="match status" value="2"/>
</dbReference>
<sequence length="717" mass="84122">MWNSPGQRPPPSNFRGPMRPTQFIPPPITPPQLPPQQQTPWKQFTNSEGKPYYFNEITRITTWEKPDELKTPLEKALVTFHIKEFTSAEGKKYYYNDNTKQTTWEPPAEYKALIDSFNQPQGPPPIPAGAEDQKRPNGAATPSDREEEVTYANPAEAAAAFKQMLAKVGAKWSWTWEATMAKTIDKPVYRAVKTLEERKRLFQEYVDDIKQREDDDFRQRDTRERDGFLRLVKENPQLGAAPRYKMLSEEMKNNPFWKSLSEDRRRVLHREYMDKVKKEEMDNLREIRKQNMAKFRALLKSIPEINIDTKWRDAQKIYLSHSLYITDKQLQSMDPIDFLSIYEAYIKEFEMQHQEEQRLSRTRRKRSERENRDNYKSLMAEMVREGNITAKTYWKDVYPLLKDDPRFLNMLGQAGSTPLELFFEMVYDLETRYAKERRGILDHLKELRVEVGTDTTYADFAAQVARAGNIEAVDPVILRTAFQDLKIKAKKNIQRGSADKGGGDNAEDREKEKRREERRKHRKMDALRSILKRLEPPVAITTPYSEAIARIQERQEYQDLDDQERREVFDKFIARLVEKAEKADKSVEEKEIHEEPIDDQEASESRKRSRRDREARDGEREQRSSDRDRKKHKRHHRSRSPATSGVAAPAGSGEEEGGRERDRSRHKRRKHATEDESDEGRRKRRRSEHREEHGSSRHGGRDEEGGGGEEGEEGEIV</sequence>
<dbReference type="GO" id="GO:0003723">
    <property type="term" value="F:RNA binding"/>
    <property type="evidence" value="ECO:0007669"/>
    <property type="project" value="TreeGrafter"/>
</dbReference>
<dbReference type="GO" id="GO:0071004">
    <property type="term" value="C:U2-type prespliceosome"/>
    <property type="evidence" value="ECO:0007669"/>
    <property type="project" value="TreeGrafter"/>
</dbReference>
<dbReference type="CDD" id="cd00201">
    <property type="entry name" value="WW"/>
    <property type="match status" value="2"/>
</dbReference>
<evidence type="ECO:0000259" key="2">
    <source>
        <dbReference type="PROSITE" id="PS50020"/>
    </source>
</evidence>
<feature type="region of interest" description="Disordered" evidence="1">
    <location>
        <begin position="1"/>
        <end position="48"/>
    </location>
</feature>
<feature type="compositionally biased region" description="Basic and acidic residues" evidence="1">
    <location>
        <begin position="497"/>
        <end position="515"/>
    </location>
</feature>
<reference evidence="4 5" key="1">
    <citation type="journal article" date="2019" name="Sci. Rep.">
        <title>Comparative genomics of chytrid fungi reveal insights into the obligate biotrophic and pathogenic lifestyle of Synchytrium endobioticum.</title>
        <authorList>
            <person name="van de Vossenberg B.T.L.H."/>
            <person name="Warris S."/>
            <person name="Nguyen H.D.T."/>
            <person name="van Gent-Pelzer M.P.E."/>
            <person name="Joly D.L."/>
            <person name="van de Geest H.C."/>
            <person name="Bonants P.J.M."/>
            <person name="Smith D.S."/>
            <person name="Levesque C.A."/>
            <person name="van der Lee T.A.J."/>
        </authorList>
    </citation>
    <scope>NUCLEOTIDE SEQUENCE [LARGE SCALE GENOMIC DNA]</scope>
    <source>
        <strain evidence="4 5">JEL517</strain>
    </source>
</reference>
<feature type="domain" description="WW" evidence="2">
    <location>
        <begin position="83"/>
        <end position="109"/>
    </location>
</feature>
<dbReference type="SMART" id="SM00441">
    <property type="entry name" value="FF"/>
    <property type="match status" value="5"/>
</dbReference>
<feature type="compositionally biased region" description="Pro residues" evidence="1">
    <location>
        <begin position="23"/>
        <end position="34"/>
    </location>
</feature>
<feature type="compositionally biased region" description="Basic and acidic residues" evidence="1">
    <location>
        <begin position="603"/>
        <end position="628"/>
    </location>
</feature>
<feature type="domain" description="FF" evidence="3">
    <location>
        <begin position="366"/>
        <end position="428"/>
    </location>
</feature>
<dbReference type="InterPro" id="IPR036020">
    <property type="entry name" value="WW_dom_sf"/>
</dbReference>
<feature type="domain" description="WW" evidence="2">
    <location>
        <begin position="35"/>
        <end position="68"/>
    </location>
</feature>
<dbReference type="PROSITE" id="PS50020">
    <property type="entry name" value="WW_DOMAIN_2"/>
    <property type="match status" value="2"/>
</dbReference>
<evidence type="ECO:0000313" key="5">
    <source>
        <dbReference type="Proteomes" id="UP000319731"/>
    </source>
</evidence>
<dbReference type="PANTHER" id="PTHR11864">
    <property type="entry name" value="PRE-MRNA-PROCESSING PROTEIN PRP40"/>
    <property type="match status" value="1"/>
</dbReference>
<dbReference type="SUPFAM" id="SSF81698">
    <property type="entry name" value="FF domain"/>
    <property type="match status" value="4"/>
</dbReference>
<dbReference type="EMBL" id="QEAO01000014">
    <property type="protein sequence ID" value="TPX34298.1"/>
    <property type="molecule type" value="Genomic_DNA"/>
</dbReference>
<dbReference type="PROSITE" id="PS01159">
    <property type="entry name" value="WW_DOMAIN_1"/>
    <property type="match status" value="1"/>
</dbReference>
<feature type="compositionally biased region" description="Basic and acidic residues" evidence="1">
    <location>
        <begin position="688"/>
        <end position="704"/>
    </location>
</feature>
<dbReference type="Gene3D" id="1.10.10.440">
    <property type="entry name" value="FF domain"/>
    <property type="match status" value="4"/>
</dbReference>
<dbReference type="PANTHER" id="PTHR11864:SF0">
    <property type="entry name" value="PRP40 PRE-MRNA PROCESSING FACTOR 40 HOMOLOG A (YEAST)"/>
    <property type="match status" value="1"/>
</dbReference>
<dbReference type="GO" id="GO:0005685">
    <property type="term" value="C:U1 snRNP"/>
    <property type="evidence" value="ECO:0007669"/>
    <property type="project" value="TreeGrafter"/>
</dbReference>
<dbReference type="InterPro" id="IPR002713">
    <property type="entry name" value="FF_domain"/>
</dbReference>
<keyword evidence="5" id="KW-1185">Reference proteome</keyword>
<dbReference type="GeneID" id="42004262"/>
<dbReference type="InterPro" id="IPR001202">
    <property type="entry name" value="WW_dom"/>
</dbReference>
<dbReference type="OrthoDB" id="187617at2759"/>
<dbReference type="InterPro" id="IPR039726">
    <property type="entry name" value="Prp40-like"/>
</dbReference>
<dbReference type="STRING" id="1806994.A0A507C4H8"/>
<evidence type="ECO:0000313" key="4">
    <source>
        <dbReference type="EMBL" id="TPX34298.1"/>
    </source>
</evidence>
<feature type="compositionally biased region" description="Basic residues" evidence="1">
    <location>
        <begin position="629"/>
        <end position="639"/>
    </location>
</feature>
<dbReference type="Gene3D" id="2.20.70.10">
    <property type="match status" value="2"/>
</dbReference>